<dbReference type="CDD" id="cd01029">
    <property type="entry name" value="TOPRIM_primases"/>
    <property type="match status" value="1"/>
</dbReference>
<reference evidence="2" key="1">
    <citation type="submission" date="2020-01" db="EMBL/GenBank/DDBJ databases">
        <title>Sphingomonas sp. strain CSW-10.</title>
        <authorList>
            <person name="Chen W.-M."/>
        </authorList>
    </citation>
    <scope>NUCLEOTIDE SEQUENCE [LARGE SCALE GENOMIC DNA]</scope>
    <source>
        <strain evidence="2">FSY-8</strain>
    </source>
</reference>
<evidence type="ECO:0000313" key="2">
    <source>
        <dbReference type="Proteomes" id="UP000753724"/>
    </source>
</evidence>
<gene>
    <name evidence="1" type="ORF">GTZ99_03020</name>
</gene>
<accession>A0ABW9XAG6</accession>
<dbReference type="RefSeq" id="WP_161716785.1">
    <property type="nucleotide sequence ID" value="NZ_JAAAPO010000001.1"/>
</dbReference>
<comment type="caution">
    <text evidence="1">The sequence shown here is derived from an EMBL/GenBank/DDBJ whole genome shotgun (WGS) entry which is preliminary data.</text>
</comment>
<protein>
    <submittedName>
        <fullName evidence="1">Bifunctional DNA primase/helicase</fullName>
    </submittedName>
</protein>
<organism evidence="1 2">
    <name type="scientific">Novosphingobium ovatum</name>
    <dbReference type="NCBI Taxonomy" id="1908523"/>
    <lineage>
        <taxon>Bacteria</taxon>
        <taxon>Pseudomonadati</taxon>
        <taxon>Pseudomonadota</taxon>
        <taxon>Alphaproteobacteria</taxon>
        <taxon>Sphingomonadales</taxon>
        <taxon>Sphingomonadaceae</taxon>
        <taxon>Novosphingobium</taxon>
    </lineage>
</organism>
<name>A0ABW9XAG6_9SPHN</name>
<dbReference type="InterPro" id="IPR034154">
    <property type="entry name" value="TOPRIM_DnaG/twinkle"/>
</dbReference>
<proteinExistence type="predicted"/>
<evidence type="ECO:0000313" key="1">
    <source>
        <dbReference type="EMBL" id="NBC35523.1"/>
    </source>
</evidence>
<dbReference type="Proteomes" id="UP000753724">
    <property type="component" value="Unassembled WGS sequence"/>
</dbReference>
<keyword evidence="2" id="KW-1185">Reference proteome</keyword>
<sequence>MNLSDEIIKGLKARFQFRKTRGAWMQEGKCPQCGKMEAYCAAEDPKVIKCNRIEKCGWEDTVRNQLPDLFEDWSKRHPTTPENPTATADAYLLHERGLDLRLLRGSYTQELFRDQKTGATSATVRFKVGETHWERIIDKPGRFEKKAHFTYGGSWKGHVWAPPATTLEVQARADEILIAEGIFDATALTQVHRVAVSAMSVNVWPDRWLAELRAECVRIGRKDFPRLVFAFDVGAAGVKWTRNFVDRAKKEGWEAEAMQVRPDGEGTKLDWNDLLLRHLDWDGEGQDPMGDEAFATYRYNGAITIAKTAREKAILMADQKVAVAAFEFRHGNRLWWAKVTFDEDSDPPKRRVQVEEIANCAFRLLYRERDEIEDETNYFLQVDFPDQPTVKARFTHGACANSSEFKKRLMAFAGMWKGSGEQLDRIMGTQMRRLKVVRPIAFTGYSREDEAWVLGDLAVRNGRIEQVNADKYFDFGKSAVKLRSAERLLDITYDPDRLKFDWLPLLWTAWGAKGVVALAFFTMSLFAVQIRKRDGSLGFLEITGEAGAGKSTLVEFLWRLFGRLEYEGFDPNKTTRAGMARELVKVSGLPVGLIEGRRDDDKRTGQAQFDYNELLVLYNGRAPRTIGAKTGGYETYSPPFQGSIYLMQNERIDGIPAVLERLMSMRIDKASWSPATKEAATKLKRWPLTDVSGTIVHVVRQEAAYLDHFFKRFEIHDAEMPKRVAGLHNARPIMCHAQLAAAVECLPGLFPAMRPEWVAQTLELVDAMALDRQESAGGDHPTVASFWEKVDYLISRESATDHGDGKSLNQHRDAESLMAISLNDFEARCRHAGISTPDMDTLRKALRGSKSRKWLATKAVNNPAGRSVKCWVFEQPKRQERVI</sequence>
<dbReference type="Gene3D" id="3.40.1360.10">
    <property type="match status" value="1"/>
</dbReference>
<dbReference type="EMBL" id="JAAAPO010000001">
    <property type="protein sequence ID" value="NBC35523.1"/>
    <property type="molecule type" value="Genomic_DNA"/>
</dbReference>